<dbReference type="SUPFAM" id="SSF53335">
    <property type="entry name" value="S-adenosyl-L-methionine-dependent methyltransferases"/>
    <property type="match status" value="1"/>
</dbReference>
<dbReference type="CDD" id="cd02440">
    <property type="entry name" value="AdoMet_MTases"/>
    <property type="match status" value="1"/>
</dbReference>
<protein>
    <submittedName>
        <fullName evidence="4">Class I SAM-dependent methyltransferase</fullName>
    </submittedName>
</protein>
<evidence type="ECO:0000256" key="2">
    <source>
        <dbReference type="ARBA" id="ARBA00022679"/>
    </source>
</evidence>
<sequence length="209" mass="24097">MNSQSDASVQHFQQIYQQDADPWKVRQRWYEQRKRSVLLACLPDQRYRRAFEPACGNGELTAALAQRAEHLSASDMSPEAVRLTRQRLQREDPSDASRVTLDCQRMPDEWPDDANFDLIVISEMLYYLREPDLLRLRQRCIDSLAPGGALLLCHWRRPFDDRLTGTDVVHQLFGEAAALHHLTRYADDDFVLDVWSNNAASVAQREGLA</sequence>
<dbReference type="InterPro" id="IPR029063">
    <property type="entry name" value="SAM-dependent_MTases_sf"/>
</dbReference>
<dbReference type="Gene3D" id="3.40.50.150">
    <property type="entry name" value="Vaccinia Virus protein VP39"/>
    <property type="match status" value="1"/>
</dbReference>
<dbReference type="RefSeq" id="WP_166101749.1">
    <property type="nucleotide sequence ID" value="NZ_JAADJT010000004.1"/>
</dbReference>
<reference evidence="5" key="2">
    <citation type="submission" date="2023-07" db="EMBL/GenBank/DDBJ databases">
        <title>Duganella aceri sp. nov., isolated from tree sap.</title>
        <authorList>
            <person name="Kim I.S."/>
        </authorList>
    </citation>
    <scope>NUCLEOTIDE SEQUENCE [LARGE SCALE GENOMIC DNA]</scope>
    <source>
        <strain evidence="5">SAP-35</strain>
    </source>
</reference>
<evidence type="ECO:0000313" key="4">
    <source>
        <dbReference type="EMBL" id="NGZ84534.1"/>
    </source>
</evidence>
<dbReference type="InterPro" id="IPR008715">
    <property type="entry name" value="SAM-MeTfrase_NodS-like"/>
</dbReference>
<evidence type="ECO:0000256" key="1">
    <source>
        <dbReference type="ARBA" id="ARBA00022603"/>
    </source>
</evidence>
<evidence type="ECO:0000256" key="3">
    <source>
        <dbReference type="ARBA" id="ARBA00022691"/>
    </source>
</evidence>
<dbReference type="GO" id="GO:0032259">
    <property type="term" value="P:methylation"/>
    <property type="evidence" value="ECO:0007669"/>
    <property type="project" value="UniProtKB-KW"/>
</dbReference>
<reference evidence="4 5" key="1">
    <citation type="submission" date="2020-01" db="EMBL/GenBank/DDBJ databases">
        <authorList>
            <person name="Lee S.D."/>
        </authorList>
    </citation>
    <scope>NUCLEOTIDE SEQUENCE [LARGE SCALE GENOMIC DNA]</scope>
    <source>
        <strain evidence="4 5">SAP-35</strain>
    </source>
</reference>
<accession>A0ABX0FIZ8</accession>
<keyword evidence="5" id="KW-1185">Reference proteome</keyword>
<name>A0ABX0FIZ8_9BURK</name>
<dbReference type="Proteomes" id="UP000666369">
    <property type="component" value="Unassembled WGS sequence"/>
</dbReference>
<comment type="caution">
    <text evidence="4">The sequence shown here is derived from an EMBL/GenBank/DDBJ whole genome shotgun (WGS) entry which is preliminary data.</text>
</comment>
<dbReference type="PANTHER" id="PTHR43464">
    <property type="entry name" value="METHYLTRANSFERASE"/>
    <property type="match status" value="1"/>
</dbReference>
<proteinExistence type="predicted"/>
<organism evidence="4 5">
    <name type="scientific">Duganella aceris</name>
    <dbReference type="NCBI Taxonomy" id="2703883"/>
    <lineage>
        <taxon>Bacteria</taxon>
        <taxon>Pseudomonadati</taxon>
        <taxon>Pseudomonadota</taxon>
        <taxon>Betaproteobacteria</taxon>
        <taxon>Burkholderiales</taxon>
        <taxon>Oxalobacteraceae</taxon>
        <taxon>Telluria group</taxon>
        <taxon>Duganella</taxon>
    </lineage>
</organism>
<dbReference type="Pfam" id="PF05401">
    <property type="entry name" value="NodS"/>
    <property type="match status" value="1"/>
</dbReference>
<dbReference type="EMBL" id="JAADJT010000004">
    <property type="protein sequence ID" value="NGZ84534.1"/>
    <property type="molecule type" value="Genomic_DNA"/>
</dbReference>
<keyword evidence="2" id="KW-0808">Transferase</keyword>
<evidence type="ECO:0000313" key="5">
    <source>
        <dbReference type="Proteomes" id="UP000666369"/>
    </source>
</evidence>
<keyword evidence="1 4" id="KW-0489">Methyltransferase</keyword>
<dbReference type="GO" id="GO:0008168">
    <property type="term" value="F:methyltransferase activity"/>
    <property type="evidence" value="ECO:0007669"/>
    <property type="project" value="UniProtKB-KW"/>
</dbReference>
<dbReference type="PANTHER" id="PTHR43464:SF19">
    <property type="entry name" value="UBIQUINONE BIOSYNTHESIS O-METHYLTRANSFERASE, MITOCHONDRIAL"/>
    <property type="match status" value="1"/>
</dbReference>
<gene>
    <name evidence="4" type="ORF">GW587_09715</name>
</gene>
<keyword evidence="3" id="KW-0949">S-adenosyl-L-methionine</keyword>